<dbReference type="AlphaFoldDB" id="A0A1B6LY55"/>
<evidence type="ECO:0000313" key="2">
    <source>
        <dbReference type="EMBL" id="JAT28627.1"/>
    </source>
</evidence>
<feature type="non-terminal residue" evidence="2">
    <location>
        <position position="107"/>
    </location>
</feature>
<feature type="compositionally biased region" description="Basic and acidic residues" evidence="1">
    <location>
        <begin position="1"/>
        <end position="26"/>
    </location>
</feature>
<feature type="compositionally biased region" description="Polar residues" evidence="1">
    <location>
        <begin position="75"/>
        <end position="92"/>
    </location>
</feature>
<sequence length="107" mass="12393">MRKWTDHEGDFESKMSLKNDRFDPNKSKSSIPWTNPYMPQKNEKTKNIPTTIEYYSTGSESEDSEDTKPKKIVPTLTNADLPSPKTENLQQKNETKNDPTLEKDRTV</sequence>
<proteinExistence type="predicted"/>
<gene>
    <name evidence="2" type="ORF">g.794</name>
</gene>
<reference evidence="2" key="1">
    <citation type="submission" date="2015-11" db="EMBL/GenBank/DDBJ databases">
        <title>De novo transcriptome assembly of four potential Pierce s Disease insect vectors from Arizona vineyards.</title>
        <authorList>
            <person name="Tassone E.E."/>
        </authorList>
    </citation>
    <scope>NUCLEOTIDE SEQUENCE</scope>
</reference>
<feature type="region of interest" description="Disordered" evidence="1">
    <location>
        <begin position="1"/>
        <end position="107"/>
    </location>
</feature>
<accession>A0A1B6LY55</accession>
<feature type="compositionally biased region" description="Basic and acidic residues" evidence="1">
    <location>
        <begin position="93"/>
        <end position="107"/>
    </location>
</feature>
<protein>
    <submittedName>
        <fullName evidence="2">Uncharacterized protein</fullName>
    </submittedName>
</protein>
<dbReference type="EMBL" id="GEBQ01011350">
    <property type="protein sequence ID" value="JAT28627.1"/>
    <property type="molecule type" value="Transcribed_RNA"/>
</dbReference>
<evidence type="ECO:0000256" key="1">
    <source>
        <dbReference type="SAM" id="MobiDB-lite"/>
    </source>
</evidence>
<organism evidence="2">
    <name type="scientific">Graphocephala atropunctata</name>
    <dbReference type="NCBI Taxonomy" id="36148"/>
    <lineage>
        <taxon>Eukaryota</taxon>
        <taxon>Metazoa</taxon>
        <taxon>Ecdysozoa</taxon>
        <taxon>Arthropoda</taxon>
        <taxon>Hexapoda</taxon>
        <taxon>Insecta</taxon>
        <taxon>Pterygota</taxon>
        <taxon>Neoptera</taxon>
        <taxon>Paraneoptera</taxon>
        <taxon>Hemiptera</taxon>
        <taxon>Auchenorrhyncha</taxon>
        <taxon>Membracoidea</taxon>
        <taxon>Cicadellidae</taxon>
        <taxon>Cicadellinae</taxon>
        <taxon>Cicadellini</taxon>
        <taxon>Graphocephala</taxon>
    </lineage>
</organism>
<name>A0A1B6LY55_9HEMI</name>